<feature type="compositionally biased region" description="Basic and acidic residues" evidence="1">
    <location>
        <begin position="90"/>
        <end position="100"/>
    </location>
</feature>
<evidence type="ECO:0000313" key="2">
    <source>
        <dbReference type="EMBL" id="CAL5139898.1"/>
    </source>
</evidence>
<feature type="compositionally biased region" description="Polar residues" evidence="1">
    <location>
        <begin position="74"/>
        <end position="88"/>
    </location>
</feature>
<dbReference type="AlphaFoldDB" id="A0AAV2TRQ3"/>
<evidence type="ECO:0000256" key="1">
    <source>
        <dbReference type="SAM" id="MobiDB-lite"/>
    </source>
</evidence>
<evidence type="ECO:0000313" key="3">
    <source>
        <dbReference type="Proteomes" id="UP001497525"/>
    </source>
</evidence>
<proteinExistence type="predicted"/>
<reference evidence="2" key="1">
    <citation type="submission" date="2024-06" db="EMBL/GenBank/DDBJ databases">
        <authorList>
            <person name="Liu X."/>
            <person name="Lenzi L."/>
            <person name="Haldenby T S."/>
            <person name="Uol C."/>
        </authorList>
    </citation>
    <scope>NUCLEOTIDE SEQUENCE</scope>
</reference>
<dbReference type="EMBL" id="CAXLJL010000678">
    <property type="protein sequence ID" value="CAL5139898.1"/>
    <property type="molecule type" value="Genomic_DNA"/>
</dbReference>
<organism evidence="2 3">
    <name type="scientific">Calicophoron daubneyi</name>
    <name type="common">Rumen fluke</name>
    <name type="synonym">Paramphistomum daubneyi</name>
    <dbReference type="NCBI Taxonomy" id="300641"/>
    <lineage>
        <taxon>Eukaryota</taxon>
        <taxon>Metazoa</taxon>
        <taxon>Spiralia</taxon>
        <taxon>Lophotrochozoa</taxon>
        <taxon>Platyhelminthes</taxon>
        <taxon>Trematoda</taxon>
        <taxon>Digenea</taxon>
        <taxon>Plagiorchiida</taxon>
        <taxon>Pronocephalata</taxon>
        <taxon>Paramphistomoidea</taxon>
        <taxon>Paramphistomidae</taxon>
        <taxon>Calicophoron</taxon>
    </lineage>
</organism>
<protein>
    <recommendedName>
        <fullName evidence="4">Glutamate-rich protein 2</fullName>
    </recommendedName>
</protein>
<dbReference type="InterPro" id="IPR026703">
    <property type="entry name" value="ERICH2"/>
</dbReference>
<name>A0AAV2TRQ3_CALDB</name>
<feature type="compositionally biased region" description="Polar residues" evidence="1">
    <location>
        <begin position="1"/>
        <end position="16"/>
    </location>
</feature>
<sequence>MSTDQTAICSTTSANGTAPPEGSLELFLEFLNCVMNQDFAQALVLCRQILEVEPENEEAKQFLPLLTEANHMKSTGFFQPRSQSVSSESDMERDNHREEESTSSDSSDDFDYSTTDSDSDSQDSDYN</sequence>
<gene>
    <name evidence="2" type="ORF">CDAUBV1_LOCUS15089</name>
</gene>
<dbReference type="PANTHER" id="PTHR21520">
    <property type="entry name" value="GLUTAMATE-RICH PROTEIN 2"/>
    <property type="match status" value="1"/>
</dbReference>
<evidence type="ECO:0008006" key="4">
    <source>
        <dbReference type="Google" id="ProtNLM"/>
    </source>
</evidence>
<feature type="region of interest" description="Disordered" evidence="1">
    <location>
        <begin position="1"/>
        <end position="20"/>
    </location>
</feature>
<comment type="caution">
    <text evidence="2">The sequence shown here is derived from an EMBL/GenBank/DDBJ whole genome shotgun (WGS) entry which is preliminary data.</text>
</comment>
<dbReference type="PANTHER" id="PTHR21520:SF2">
    <property type="entry name" value="GLUTAMATE-RICH PROTEIN 2"/>
    <property type="match status" value="1"/>
</dbReference>
<dbReference type="Proteomes" id="UP001497525">
    <property type="component" value="Unassembled WGS sequence"/>
</dbReference>
<accession>A0AAV2TRQ3</accession>
<feature type="region of interest" description="Disordered" evidence="1">
    <location>
        <begin position="74"/>
        <end position="127"/>
    </location>
</feature>
<feature type="compositionally biased region" description="Acidic residues" evidence="1">
    <location>
        <begin position="106"/>
        <end position="127"/>
    </location>
</feature>